<dbReference type="GO" id="GO:0006508">
    <property type="term" value="P:proteolysis"/>
    <property type="evidence" value="ECO:0007669"/>
    <property type="project" value="InterPro"/>
</dbReference>
<dbReference type="InterPro" id="IPR001969">
    <property type="entry name" value="Aspartic_peptidase_AS"/>
</dbReference>
<feature type="compositionally biased region" description="Low complexity" evidence="2">
    <location>
        <begin position="1131"/>
        <end position="1145"/>
    </location>
</feature>
<feature type="region of interest" description="Disordered" evidence="2">
    <location>
        <begin position="989"/>
        <end position="1010"/>
    </location>
</feature>
<dbReference type="Pfam" id="PF14893">
    <property type="entry name" value="PNMA"/>
    <property type="match status" value="1"/>
</dbReference>
<protein>
    <submittedName>
        <fullName evidence="4">Paraneoplastic antigen Ma3-like</fullName>
    </submittedName>
</protein>
<dbReference type="Proteomes" id="UP000693946">
    <property type="component" value="Unassembled WGS sequence"/>
</dbReference>
<proteinExistence type="predicted"/>
<sequence length="1215" mass="133820">MDIFEKRGIKIPNAVLIKEATKTETDDEVVDFLQQYGSILKFERIDDEPDSVFHQSIVIEYNSTAAVVALRPLLPYIYECDGDDVTYKILDLSTVCAHEVGRSQTKNYLSELQKVAKWTGQDFAVVLNGVMSLFGQSVTQLDPTATDVETSLDDGKPPSAVIVNLSTPALLSAATFGHSLGPASSDQSTEPRTRAQPDPTAQHASRSSLPAMSHANLNPPEVQRYVVEHIVKNSDSAMHPAQRLRTFSGRSPRTQTESDYDTWRSGVELLLQDPAVSDLQRSRRIFDSLLPPAADVIKHLKPDTPPTVYLQTLDSAYGTVQDGDELYAKFMDTFQDAGEKPSHYLQRLQVALNQAVKRGGVLNKDFDRHLLTQFCRGCWDNSLIIELQLKQRKHNPPSFAEFLLLLRTEEDRDAAKTIRMKQHLGSSRPRAATNMQYAYTDSAGKGEIAALTNITQQLAQQLADIQKQLANLTVVRSSSSQSTAFKPTPGHKWARLPKGLVGSCCTANIKISGEEFHCLLDTGSQVTTIPVSFYNQHFANQSVKPLRDLLQVEGAAGQVIPYLGYVEMVVTFPSEFLGVDLDVSTLALVVPDVGAHQSPVLIGMNTLEPLYNQYIGSEYTNFQPTGHGYKAVLKLLQIRHQQHQVGSNGVVRLASKAPILVPAGHTTLIDGSIHTSMLFPGQWALVEHPASPLPGGLCVKSSLIMLPSQPQEKITVILSNESDQDVTIPPLSTIAELAVSPQILSHTVSTSRSSSETSPTLKLDFGESPIPPEWKRRITEKLNNIPDVFALSDMDFGCTDKTSVKYLGHIVSEKGVETDPDKIFALKSWPIPRTLKELKSFLGFAGYYRRFIKGYSAIAKPLNDLTRGYTPTSKVQKSHPTDLTEQKDWDLINKFTTERVIKSEIKPALINETSSLKEGDRVLVRNVRLRGKHKLEDKWEQDVYVVVKRVGDLPVYTVQPEDRADVPTRTLHRDLLLPCSFLPVCGHSDPAPVTPPRRPQTRSQNPASVDHTEDLFEEEDGWNVPEVQIKPATFQFQSSHVEPSSEYSTQSLSRTVGLPVFSEDAVCSDLEIVHLPVDGESSAESIASLPVGEEEPALGEAVSVTDGILPTCVLEILPVEGSVLPDQAETSPSQSEQLLSPSPISVTAPNLPDPVDESIPVARRSTRQRQPPNRLEYVALGNPLMTVVQTLFHGLVNAYSDAFSTAAVKSCVYDV</sequence>
<feature type="region of interest" description="Disordered" evidence="2">
    <location>
        <begin position="176"/>
        <end position="216"/>
    </location>
</feature>
<dbReference type="GO" id="GO:0004190">
    <property type="term" value="F:aspartic-type endopeptidase activity"/>
    <property type="evidence" value="ECO:0007669"/>
    <property type="project" value="InterPro"/>
</dbReference>
<keyword evidence="5" id="KW-1185">Reference proteome</keyword>
<feature type="coiled-coil region" evidence="1">
    <location>
        <begin position="448"/>
        <end position="475"/>
    </location>
</feature>
<name>A0AAV6PEI1_SOLSE</name>
<gene>
    <name evidence="4" type="ORF">JOB18_025471</name>
</gene>
<comment type="caution">
    <text evidence="4">The sequence shown here is derived from an EMBL/GenBank/DDBJ whole genome shotgun (WGS) entry which is preliminary data.</text>
</comment>
<accession>A0AAV6PEI1</accession>
<dbReference type="PANTHER" id="PTHR23095:SF53">
    <property type="entry name" value="ZINC FINGER CCHC DOMAIN-CONTAINING PROTEIN 12-LIKE"/>
    <property type="match status" value="1"/>
</dbReference>
<dbReference type="InterPro" id="IPR026523">
    <property type="entry name" value="PNMA"/>
</dbReference>
<evidence type="ECO:0000313" key="4">
    <source>
        <dbReference type="EMBL" id="KAG7454869.1"/>
    </source>
</evidence>
<dbReference type="InterPro" id="IPR048270">
    <property type="entry name" value="PNMA_C"/>
</dbReference>
<dbReference type="AlphaFoldDB" id="A0AAV6PEI1"/>
<dbReference type="PANTHER" id="PTHR23095">
    <property type="entry name" value="PARANEOPLASTIC ANTIGEN"/>
    <property type="match status" value="1"/>
</dbReference>
<dbReference type="EMBL" id="JAGKHQ010001558">
    <property type="protein sequence ID" value="KAG7454869.1"/>
    <property type="molecule type" value="Genomic_DNA"/>
</dbReference>
<dbReference type="PROSITE" id="PS00141">
    <property type="entry name" value="ASP_PROTEASE"/>
    <property type="match status" value="1"/>
</dbReference>
<keyword evidence="1" id="KW-0175">Coiled coil</keyword>
<feature type="region of interest" description="Disordered" evidence="2">
    <location>
        <begin position="1125"/>
        <end position="1158"/>
    </location>
</feature>
<reference evidence="4 5" key="1">
    <citation type="journal article" date="2021" name="Sci. Rep.">
        <title>Chromosome anchoring in Senegalese sole (Solea senegalensis) reveals sex-associated markers and genome rearrangements in flatfish.</title>
        <authorList>
            <person name="Guerrero-Cozar I."/>
            <person name="Gomez-Garrido J."/>
            <person name="Berbel C."/>
            <person name="Martinez-Blanch J.F."/>
            <person name="Alioto T."/>
            <person name="Claros M.G."/>
            <person name="Gagnaire P.A."/>
            <person name="Manchado M."/>
        </authorList>
    </citation>
    <scope>NUCLEOTIDE SEQUENCE [LARGE SCALE GENOMIC DNA]</scope>
    <source>
        <strain evidence="4">Sse05_10M</strain>
    </source>
</reference>
<evidence type="ECO:0000256" key="1">
    <source>
        <dbReference type="SAM" id="Coils"/>
    </source>
</evidence>
<evidence type="ECO:0000256" key="2">
    <source>
        <dbReference type="SAM" id="MobiDB-lite"/>
    </source>
</evidence>
<evidence type="ECO:0000313" key="5">
    <source>
        <dbReference type="Proteomes" id="UP000693946"/>
    </source>
</evidence>
<organism evidence="4 5">
    <name type="scientific">Solea senegalensis</name>
    <name type="common">Senegalese sole</name>
    <dbReference type="NCBI Taxonomy" id="28829"/>
    <lineage>
        <taxon>Eukaryota</taxon>
        <taxon>Metazoa</taxon>
        <taxon>Chordata</taxon>
        <taxon>Craniata</taxon>
        <taxon>Vertebrata</taxon>
        <taxon>Euteleostomi</taxon>
        <taxon>Actinopterygii</taxon>
        <taxon>Neopterygii</taxon>
        <taxon>Teleostei</taxon>
        <taxon>Neoteleostei</taxon>
        <taxon>Acanthomorphata</taxon>
        <taxon>Carangaria</taxon>
        <taxon>Pleuronectiformes</taxon>
        <taxon>Pleuronectoidei</taxon>
        <taxon>Soleidae</taxon>
        <taxon>Solea</taxon>
    </lineage>
</organism>
<feature type="domain" description="Paraneoplastic antigen Ma-like C-terminal" evidence="3">
    <location>
        <begin position="247"/>
        <end position="402"/>
    </location>
</feature>
<evidence type="ECO:0000259" key="3">
    <source>
        <dbReference type="Pfam" id="PF14893"/>
    </source>
</evidence>
<dbReference type="CDD" id="cd00303">
    <property type="entry name" value="retropepsin_like"/>
    <property type="match status" value="1"/>
</dbReference>